<dbReference type="AlphaFoldDB" id="A0A2H0BD41"/>
<organism evidence="2 3">
    <name type="scientific">Candidatus Zambryskibacteria bacterium CG22_combo_CG10-13_8_21_14_all_42_17</name>
    <dbReference type="NCBI Taxonomy" id="1975118"/>
    <lineage>
        <taxon>Bacteria</taxon>
        <taxon>Candidatus Zambryskiibacteriota</taxon>
    </lineage>
</organism>
<evidence type="ECO:0000313" key="3">
    <source>
        <dbReference type="Proteomes" id="UP000229794"/>
    </source>
</evidence>
<proteinExistence type="predicted"/>
<protein>
    <recommendedName>
        <fullName evidence="4">TVP38/TMEM64 family membrane protein</fullName>
    </recommendedName>
</protein>
<evidence type="ECO:0008006" key="4">
    <source>
        <dbReference type="Google" id="ProtNLM"/>
    </source>
</evidence>
<sequence length="185" mass="20181">MNHSHIIRHFIRDVLILVLSIVTAILLINSGFVESFIGLTGWSKALSSFIAGAFFTSIFTVVPAGVALAAVSHSFSAVLVAFFGALGAMLIDVLIISFIRKDIAKDLDGLTKMTFRYHLIKAFHFGFLKYVAFLFGIMLIATPLPDEPGLFLIGISKINPLLLPAVFFVSHFIGIWVIISITAVI</sequence>
<comment type="caution">
    <text evidence="2">The sequence shown here is derived from an EMBL/GenBank/DDBJ whole genome shotgun (WGS) entry which is preliminary data.</text>
</comment>
<reference evidence="2 3" key="1">
    <citation type="submission" date="2017-09" db="EMBL/GenBank/DDBJ databases">
        <title>Depth-based differentiation of microbial function through sediment-hosted aquifers and enrichment of novel symbionts in the deep terrestrial subsurface.</title>
        <authorList>
            <person name="Probst A.J."/>
            <person name="Ladd B."/>
            <person name="Jarett J.K."/>
            <person name="Geller-Mcgrath D.E."/>
            <person name="Sieber C.M."/>
            <person name="Emerson J.B."/>
            <person name="Anantharaman K."/>
            <person name="Thomas B.C."/>
            <person name="Malmstrom R."/>
            <person name="Stieglmeier M."/>
            <person name="Klingl A."/>
            <person name="Woyke T."/>
            <person name="Ryan C.M."/>
            <person name="Banfield J.F."/>
        </authorList>
    </citation>
    <scope>NUCLEOTIDE SEQUENCE [LARGE SCALE GENOMIC DNA]</scope>
    <source>
        <strain evidence="2">CG22_combo_CG10-13_8_21_14_all_42_17</strain>
    </source>
</reference>
<dbReference type="EMBL" id="PCST01000036">
    <property type="protein sequence ID" value="PIP55544.1"/>
    <property type="molecule type" value="Genomic_DNA"/>
</dbReference>
<feature type="transmembrane region" description="Helical" evidence="1">
    <location>
        <begin position="14"/>
        <end position="37"/>
    </location>
</feature>
<keyword evidence="1" id="KW-0812">Transmembrane</keyword>
<keyword evidence="1" id="KW-0472">Membrane</keyword>
<evidence type="ECO:0000256" key="1">
    <source>
        <dbReference type="SAM" id="Phobius"/>
    </source>
</evidence>
<accession>A0A2H0BD41</accession>
<evidence type="ECO:0000313" key="2">
    <source>
        <dbReference type="EMBL" id="PIP55544.1"/>
    </source>
</evidence>
<feature type="transmembrane region" description="Helical" evidence="1">
    <location>
        <begin position="49"/>
        <end position="71"/>
    </location>
</feature>
<name>A0A2H0BD41_9BACT</name>
<dbReference type="Proteomes" id="UP000229794">
    <property type="component" value="Unassembled WGS sequence"/>
</dbReference>
<feature type="transmembrane region" description="Helical" evidence="1">
    <location>
        <begin position="161"/>
        <end position="184"/>
    </location>
</feature>
<feature type="transmembrane region" description="Helical" evidence="1">
    <location>
        <begin position="77"/>
        <end position="99"/>
    </location>
</feature>
<keyword evidence="1" id="KW-1133">Transmembrane helix</keyword>
<gene>
    <name evidence="2" type="ORF">COX06_02735</name>
</gene>
<feature type="transmembrane region" description="Helical" evidence="1">
    <location>
        <begin position="119"/>
        <end position="141"/>
    </location>
</feature>